<organism evidence="2 3">
    <name type="scientific">Chlorella ohadii</name>
    <dbReference type="NCBI Taxonomy" id="2649997"/>
    <lineage>
        <taxon>Eukaryota</taxon>
        <taxon>Viridiplantae</taxon>
        <taxon>Chlorophyta</taxon>
        <taxon>core chlorophytes</taxon>
        <taxon>Trebouxiophyceae</taxon>
        <taxon>Chlorellales</taxon>
        <taxon>Chlorellaceae</taxon>
        <taxon>Chlorella clade</taxon>
        <taxon>Chlorella</taxon>
    </lineage>
</organism>
<proteinExistence type="predicted"/>
<evidence type="ECO:0000313" key="2">
    <source>
        <dbReference type="EMBL" id="KAI7837222.1"/>
    </source>
</evidence>
<keyword evidence="3" id="KW-1185">Reference proteome</keyword>
<protein>
    <submittedName>
        <fullName evidence="2">Uncharacterized protein</fullName>
    </submittedName>
</protein>
<accession>A0AAD5DGF7</accession>
<sequence length="251" mass="27101">MEPTDLAETKYEEAQRLSQEADELDSKAKQAQQEALTVVRQAVEPERTRQERLREAAEAELRAKQLEQEVQLIQGKMERRLAQAEARGETAAVLAVRAERVQEQAHVAAVTAEAAREMEEMYDASRERHAGLAGQLDRVGAEPTDERARELMRAQRERYGGAGVTTAPMVPVDMPPVPVSPGPEHVQVRVMHLRGVNLRKAVHSQGRQQALLAQAPSPPSTAIPAAAGPSAAAAASGVQQVEGAARVPVAA</sequence>
<dbReference type="EMBL" id="JADXDR010000160">
    <property type="protein sequence ID" value="KAI7837222.1"/>
    <property type="molecule type" value="Genomic_DNA"/>
</dbReference>
<name>A0AAD5DGF7_9CHLO</name>
<comment type="caution">
    <text evidence="2">The sequence shown here is derived from an EMBL/GenBank/DDBJ whole genome shotgun (WGS) entry which is preliminary data.</text>
</comment>
<evidence type="ECO:0000313" key="3">
    <source>
        <dbReference type="Proteomes" id="UP001205105"/>
    </source>
</evidence>
<gene>
    <name evidence="2" type="ORF">COHA_008948</name>
</gene>
<feature type="region of interest" description="Disordered" evidence="1">
    <location>
        <begin position="1"/>
        <end position="32"/>
    </location>
</feature>
<reference evidence="2" key="1">
    <citation type="submission" date="2020-11" db="EMBL/GenBank/DDBJ databases">
        <title>Chlorella ohadii genome sequencing and assembly.</title>
        <authorList>
            <person name="Murik O."/>
            <person name="Treves H."/>
            <person name="Kedem I."/>
            <person name="Shotland Y."/>
            <person name="Kaplan A."/>
        </authorList>
    </citation>
    <scope>NUCLEOTIDE SEQUENCE</scope>
    <source>
        <strain evidence="2">1</strain>
    </source>
</reference>
<dbReference type="Proteomes" id="UP001205105">
    <property type="component" value="Unassembled WGS sequence"/>
</dbReference>
<dbReference type="AlphaFoldDB" id="A0AAD5DGF7"/>
<evidence type="ECO:0000256" key="1">
    <source>
        <dbReference type="SAM" id="MobiDB-lite"/>
    </source>
</evidence>